<protein>
    <recommendedName>
        <fullName evidence="6">FAD-binding PCMH-type domain-containing protein</fullName>
    </recommendedName>
</protein>
<proteinExistence type="inferred from homology"/>
<dbReference type="PROSITE" id="PS51387">
    <property type="entry name" value="FAD_PCMH"/>
    <property type="match status" value="1"/>
</dbReference>
<comment type="similarity">
    <text evidence="2">Belongs to the oxygen-dependent FAD-linked oxidoreductase family.</text>
</comment>
<dbReference type="EMBL" id="BMHO01000001">
    <property type="protein sequence ID" value="GGD33627.1"/>
    <property type="molecule type" value="Genomic_DNA"/>
</dbReference>
<evidence type="ECO:0000256" key="5">
    <source>
        <dbReference type="ARBA" id="ARBA00023002"/>
    </source>
</evidence>
<name>A0A917DFU1_9MICO</name>
<organism evidence="7 8">
    <name type="scientific">Microbacterium faecale</name>
    <dbReference type="NCBI Taxonomy" id="1804630"/>
    <lineage>
        <taxon>Bacteria</taxon>
        <taxon>Bacillati</taxon>
        <taxon>Actinomycetota</taxon>
        <taxon>Actinomycetes</taxon>
        <taxon>Micrococcales</taxon>
        <taxon>Microbacteriaceae</taxon>
        <taxon>Microbacterium</taxon>
    </lineage>
</organism>
<dbReference type="InterPro" id="IPR036318">
    <property type="entry name" value="FAD-bd_PCMH-like_sf"/>
</dbReference>
<evidence type="ECO:0000313" key="7">
    <source>
        <dbReference type="EMBL" id="GGD33627.1"/>
    </source>
</evidence>
<dbReference type="InterPro" id="IPR016169">
    <property type="entry name" value="FAD-bd_PCMH_sub2"/>
</dbReference>
<evidence type="ECO:0000259" key="6">
    <source>
        <dbReference type="PROSITE" id="PS51387"/>
    </source>
</evidence>
<dbReference type="SUPFAM" id="SSF56176">
    <property type="entry name" value="FAD-binding/transporter-associated domain-like"/>
    <property type="match status" value="1"/>
</dbReference>
<keyword evidence="3" id="KW-0285">Flavoprotein</keyword>
<evidence type="ECO:0000256" key="2">
    <source>
        <dbReference type="ARBA" id="ARBA00005466"/>
    </source>
</evidence>
<reference evidence="7" key="2">
    <citation type="submission" date="2020-09" db="EMBL/GenBank/DDBJ databases">
        <authorList>
            <person name="Sun Q."/>
            <person name="Zhou Y."/>
        </authorList>
    </citation>
    <scope>NUCLEOTIDE SEQUENCE</scope>
    <source>
        <strain evidence="7">CGMCC 1.15152</strain>
    </source>
</reference>
<dbReference type="AlphaFoldDB" id="A0A917DFU1"/>
<dbReference type="PANTHER" id="PTHR42973">
    <property type="entry name" value="BINDING OXIDOREDUCTASE, PUTATIVE (AFU_ORTHOLOGUE AFUA_1G17690)-RELATED"/>
    <property type="match status" value="1"/>
</dbReference>
<dbReference type="RefSeq" id="WP_188711418.1">
    <property type="nucleotide sequence ID" value="NZ_BMHO01000001.1"/>
</dbReference>
<gene>
    <name evidence="7" type="ORF">GCM10010915_12510</name>
</gene>
<dbReference type="Proteomes" id="UP000633205">
    <property type="component" value="Unassembled WGS sequence"/>
</dbReference>
<keyword evidence="5" id="KW-0560">Oxidoreductase</keyword>
<evidence type="ECO:0000313" key="8">
    <source>
        <dbReference type="Proteomes" id="UP000633205"/>
    </source>
</evidence>
<sequence length="442" mass="45657">MSIVARQNLGRLADVIRGRIWFPGDPDFDRAHRPWNLAVEQAVHAVVEAADAEDVADLVAFARDNGLEVATQPSGHGATGRATGAILLRTTLLDTITVDAEAMTATIGAGVRSGDLQRAAAAHGLTALPGSSPVVTVVGAALGGGLSWFGRAFGWIADSILAADVVMADGTARHVSAESDPEMLWALRGGGGDLVIVTSLQLRLRPAPALFGGRQLWSASHATQVAQAYRTMTATAPESLTLWLELLHFPGGEPMIAIDSTYLGDAGEARDLMSATDALPAPLSDTRAAMSVAEIGTITAEPTDPGPGQSRGELLTRLDESDLAALLSDPIAPLMTVQIRHLGGALASPSDSPHGALGEPYAVYLFGVPATAQLVDQIAAKQASVAGALPTSGRKPMTFLNPSETLSDALAPGAIGRLARLKDAVDPDGRIRGNLGIRDAAV</sequence>
<reference evidence="7" key="1">
    <citation type="journal article" date="2014" name="Int. J. Syst. Evol. Microbiol.">
        <title>Complete genome sequence of Corynebacterium casei LMG S-19264T (=DSM 44701T), isolated from a smear-ripened cheese.</title>
        <authorList>
            <consortium name="US DOE Joint Genome Institute (JGI-PGF)"/>
            <person name="Walter F."/>
            <person name="Albersmeier A."/>
            <person name="Kalinowski J."/>
            <person name="Ruckert C."/>
        </authorList>
    </citation>
    <scope>NUCLEOTIDE SEQUENCE</scope>
    <source>
        <strain evidence="7">CGMCC 1.15152</strain>
    </source>
</reference>
<comment type="caution">
    <text evidence="7">The sequence shown here is derived from an EMBL/GenBank/DDBJ whole genome shotgun (WGS) entry which is preliminary data.</text>
</comment>
<evidence type="ECO:0000256" key="1">
    <source>
        <dbReference type="ARBA" id="ARBA00001974"/>
    </source>
</evidence>
<feature type="domain" description="FAD-binding PCMH-type" evidence="6">
    <location>
        <begin position="39"/>
        <end position="207"/>
    </location>
</feature>
<evidence type="ECO:0000256" key="4">
    <source>
        <dbReference type="ARBA" id="ARBA00022827"/>
    </source>
</evidence>
<dbReference type="Gene3D" id="3.30.43.10">
    <property type="entry name" value="Uridine Diphospho-n-acetylenolpyruvylglucosamine Reductase, domain 2"/>
    <property type="match status" value="1"/>
</dbReference>
<dbReference type="Gene3D" id="3.40.462.20">
    <property type="match status" value="1"/>
</dbReference>
<dbReference type="InterPro" id="IPR016167">
    <property type="entry name" value="FAD-bd_PCMH_sub1"/>
</dbReference>
<dbReference type="InterPro" id="IPR050416">
    <property type="entry name" value="FAD-linked_Oxidoreductase"/>
</dbReference>
<dbReference type="GO" id="GO:0016491">
    <property type="term" value="F:oxidoreductase activity"/>
    <property type="evidence" value="ECO:0007669"/>
    <property type="project" value="UniProtKB-KW"/>
</dbReference>
<keyword evidence="8" id="KW-1185">Reference proteome</keyword>
<accession>A0A917DFU1</accession>
<dbReference type="PANTHER" id="PTHR42973:SF39">
    <property type="entry name" value="FAD-BINDING PCMH-TYPE DOMAIN-CONTAINING PROTEIN"/>
    <property type="match status" value="1"/>
</dbReference>
<keyword evidence="4" id="KW-0274">FAD</keyword>
<dbReference type="InterPro" id="IPR006094">
    <property type="entry name" value="Oxid_FAD_bind_N"/>
</dbReference>
<dbReference type="InterPro" id="IPR016166">
    <property type="entry name" value="FAD-bd_PCMH"/>
</dbReference>
<evidence type="ECO:0000256" key="3">
    <source>
        <dbReference type="ARBA" id="ARBA00022630"/>
    </source>
</evidence>
<dbReference type="GO" id="GO:0071949">
    <property type="term" value="F:FAD binding"/>
    <property type="evidence" value="ECO:0007669"/>
    <property type="project" value="InterPro"/>
</dbReference>
<dbReference type="Pfam" id="PF01565">
    <property type="entry name" value="FAD_binding_4"/>
    <property type="match status" value="1"/>
</dbReference>
<dbReference type="Gene3D" id="3.30.465.10">
    <property type="match status" value="1"/>
</dbReference>
<comment type="cofactor">
    <cofactor evidence="1">
        <name>FAD</name>
        <dbReference type="ChEBI" id="CHEBI:57692"/>
    </cofactor>
</comment>